<organism evidence="2 3">
    <name type="scientific">Branchiibius cervicis</name>
    <dbReference type="NCBI Taxonomy" id="908252"/>
    <lineage>
        <taxon>Bacteria</taxon>
        <taxon>Bacillati</taxon>
        <taxon>Actinomycetota</taxon>
        <taxon>Actinomycetes</taxon>
        <taxon>Micrococcales</taxon>
        <taxon>Dermacoccaceae</taxon>
        <taxon>Branchiibius</taxon>
    </lineage>
</organism>
<sequence>MTKSGWGNADKGGAWTLSGVNTQFATNGSVGAMTATGPGNGSASYLPGVSAKDINYSLEVTVPRQSSGSGYYATLIGRHTTSGDYRLKLIFGSAGTIRLQVSKLVANSETALQTVAVNGVNYTGGSALRARFVLNGATLSGSVWSTSGAEPRSPQLSTTDNTPALQSPGSVGLQSYVSSAANSGAVTFTYNDLLVQPA</sequence>
<dbReference type="Proteomes" id="UP001596356">
    <property type="component" value="Unassembled WGS sequence"/>
</dbReference>
<name>A0ABW2AQF6_9MICO</name>
<comment type="caution">
    <text evidence="2">The sequence shown here is derived from an EMBL/GenBank/DDBJ whole genome shotgun (WGS) entry which is preliminary data.</text>
</comment>
<evidence type="ECO:0000256" key="1">
    <source>
        <dbReference type="SAM" id="MobiDB-lite"/>
    </source>
</evidence>
<evidence type="ECO:0000313" key="2">
    <source>
        <dbReference type="EMBL" id="MFC6713176.1"/>
    </source>
</evidence>
<evidence type="ECO:0000313" key="3">
    <source>
        <dbReference type="Proteomes" id="UP001596356"/>
    </source>
</evidence>
<reference evidence="3" key="1">
    <citation type="journal article" date="2019" name="Int. J. Syst. Evol. Microbiol.">
        <title>The Global Catalogue of Microorganisms (GCM) 10K type strain sequencing project: providing services to taxonomists for standard genome sequencing and annotation.</title>
        <authorList>
            <consortium name="The Broad Institute Genomics Platform"/>
            <consortium name="The Broad Institute Genome Sequencing Center for Infectious Disease"/>
            <person name="Wu L."/>
            <person name="Ma J."/>
        </authorList>
    </citation>
    <scope>NUCLEOTIDE SEQUENCE [LARGE SCALE GENOMIC DNA]</scope>
    <source>
        <strain evidence="3">NBRC 106593</strain>
    </source>
</reference>
<gene>
    <name evidence="2" type="ORF">ACFQBT_04645</name>
</gene>
<protein>
    <submittedName>
        <fullName evidence="2">Uncharacterized protein</fullName>
    </submittedName>
</protein>
<accession>A0ABW2AQF6</accession>
<feature type="region of interest" description="Disordered" evidence="1">
    <location>
        <begin position="144"/>
        <end position="168"/>
    </location>
</feature>
<dbReference type="EMBL" id="JBHSWJ010000002">
    <property type="protein sequence ID" value="MFC6713176.1"/>
    <property type="molecule type" value="Genomic_DNA"/>
</dbReference>
<keyword evidence="3" id="KW-1185">Reference proteome</keyword>
<proteinExistence type="predicted"/>
<dbReference type="RefSeq" id="WP_377820753.1">
    <property type="nucleotide sequence ID" value="NZ_JBHSWJ010000002.1"/>
</dbReference>